<dbReference type="GO" id="GO:0016020">
    <property type="term" value="C:membrane"/>
    <property type="evidence" value="ECO:0007669"/>
    <property type="project" value="InterPro"/>
</dbReference>
<dbReference type="Pfam" id="PF02518">
    <property type="entry name" value="HATPase_c"/>
    <property type="match status" value="1"/>
</dbReference>
<accession>A0A4Q2EH15</accession>
<name>A0A4Q2EH15_9ACTN</name>
<keyword evidence="3" id="KW-0597">Phosphoprotein</keyword>
<dbReference type="GO" id="GO:0046983">
    <property type="term" value="F:protein dimerization activity"/>
    <property type="evidence" value="ECO:0007669"/>
    <property type="project" value="InterPro"/>
</dbReference>
<evidence type="ECO:0000259" key="11">
    <source>
        <dbReference type="Pfam" id="PF07730"/>
    </source>
</evidence>
<keyword evidence="9" id="KW-0812">Transmembrane</keyword>
<dbReference type="EC" id="2.7.13.3" evidence="2"/>
<dbReference type="InterPro" id="IPR003594">
    <property type="entry name" value="HATPase_dom"/>
</dbReference>
<dbReference type="PANTHER" id="PTHR24421:SF10">
    <property type="entry name" value="NITRATE_NITRITE SENSOR PROTEIN NARQ"/>
    <property type="match status" value="1"/>
</dbReference>
<dbReference type="Pfam" id="PF07730">
    <property type="entry name" value="HisKA_3"/>
    <property type="match status" value="1"/>
</dbReference>
<dbReference type="Gene3D" id="3.30.565.10">
    <property type="entry name" value="Histidine kinase-like ATPase, C-terminal domain"/>
    <property type="match status" value="1"/>
</dbReference>
<evidence type="ECO:0000256" key="2">
    <source>
        <dbReference type="ARBA" id="ARBA00012438"/>
    </source>
</evidence>
<dbReference type="Gene3D" id="1.20.5.1930">
    <property type="match status" value="1"/>
</dbReference>
<feature type="transmembrane region" description="Helical" evidence="9">
    <location>
        <begin position="149"/>
        <end position="169"/>
    </location>
</feature>
<dbReference type="GO" id="GO:0005524">
    <property type="term" value="F:ATP binding"/>
    <property type="evidence" value="ECO:0007669"/>
    <property type="project" value="UniProtKB-KW"/>
</dbReference>
<keyword evidence="9" id="KW-1133">Transmembrane helix</keyword>
<dbReference type="RefSeq" id="WP_129459773.1">
    <property type="nucleotide sequence ID" value="NZ_PPCV01000013.1"/>
</dbReference>
<keyword evidence="7" id="KW-0067">ATP-binding</keyword>
<keyword evidence="5" id="KW-0547">Nucleotide-binding</keyword>
<keyword evidence="8" id="KW-0902">Two-component regulatory system</keyword>
<proteinExistence type="predicted"/>
<sequence>MLQSPALSASSSRPLAARHPQLWALLVSAVCFVVGALAYVVLFGLTLDESEEAQIAVLAPFLVADLLVGIAASIAVGPLRRSIVGNVALVLAGVVSSFAMPAAIVALVRLGERRSLTLDASLTVTMAFGMAAMSSWQDAVAGSTQTGLAGSPLAVALVAAVMAAGPLLWGRVRGTRAALVTALREQAAAAERTNAALARSREIDVQRARAEERRALARDMHDGISHQLSVVAIHAGALASRDDLPPEQIRSTAQTIRDAAATAGGMLREALTALRDPADLGEAVPLPTSASIEALVEAARLAGQDVNLTWRGITPEEVACFPARAVTLSRILEEAFMNAAKHAPGEAVTILIARERDQVVLRAENCLPTRPPQQVISTGHGLTGVAERASLLGGTSWSGTTPDRHFRVEVALPWE</sequence>
<evidence type="ECO:0000256" key="1">
    <source>
        <dbReference type="ARBA" id="ARBA00000085"/>
    </source>
</evidence>
<feature type="transmembrane region" description="Helical" evidence="9">
    <location>
        <begin position="120"/>
        <end position="137"/>
    </location>
</feature>
<keyword evidence="6" id="KW-0418">Kinase</keyword>
<keyword evidence="9" id="KW-0472">Membrane</keyword>
<organism evidence="12 13">
    <name type="scientific">Propioniciclava flava</name>
    <dbReference type="NCBI Taxonomy" id="2072026"/>
    <lineage>
        <taxon>Bacteria</taxon>
        <taxon>Bacillati</taxon>
        <taxon>Actinomycetota</taxon>
        <taxon>Actinomycetes</taxon>
        <taxon>Propionibacteriales</taxon>
        <taxon>Propionibacteriaceae</taxon>
        <taxon>Propioniciclava</taxon>
    </lineage>
</organism>
<feature type="domain" description="Signal transduction histidine kinase subgroup 3 dimerisation and phosphoacceptor" evidence="11">
    <location>
        <begin position="212"/>
        <end position="279"/>
    </location>
</feature>
<dbReference type="InterPro" id="IPR011712">
    <property type="entry name" value="Sig_transdc_His_kin_sub3_dim/P"/>
</dbReference>
<feature type="transmembrane region" description="Helical" evidence="9">
    <location>
        <begin position="55"/>
        <end position="77"/>
    </location>
</feature>
<evidence type="ECO:0000256" key="3">
    <source>
        <dbReference type="ARBA" id="ARBA00022553"/>
    </source>
</evidence>
<keyword evidence="13" id="KW-1185">Reference proteome</keyword>
<evidence type="ECO:0000256" key="6">
    <source>
        <dbReference type="ARBA" id="ARBA00022777"/>
    </source>
</evidence>
<keyword evidence="4" id="KW-0808">Transferase</keyword>
<evidence type="ECO:0000313" key="12">
    <source>
        <dbReference type="EMBL" id="RXW31115.1"/>
    </source>
</evidence>
<feature type="transmembrane region" description="Helical" evidence="9">
    <location>
        <begin position="83"/>
        <end position="108"/>
    </location>
</feature>
<gene>
    <name evidence="12" type="ORF">C1706_13600</name>
</gene>
<dbReference type="GO" id="GO:0000155">
    <property type="term" value="F:phosphorelay sensor kinase activity"/>
    <property type="evidence" value="ECO:0007669"/>
    <property type="project" value="InterPro"/>
</dbReference>
<comment type="caution">
    <text evidence="12">The sequence shown here is derived from an EMBL/GenBank/DDBJ whole genome shotgun (WGS) entry which is preliminary data.</text>
</comment>
<comment type="catalytic activity">
    <reaction evidence="1">
        <text>ATP + protein L-histidine = ADP + protein N-phospho-L-histidine.</text>
        <dbReference type="EC" id="2.7.13.3"/>
    </reaction>
</comment>
<reference evidence="12 13" key="1">
    <citation type="submission" date="2018-01" db="EMBL/GenBank/DDBJ databases">
        <title>Lactibacter flavus gen. nov., sp. nov., a novel bacterium of the family Propionibacteriaceae isolated from raw milk and dairy products.</title>
        <authorList>
            <person name="Wenning M."/>
            <person name="Breitenwieser F."/>
            <person name="Huptas C."/>
            <person name="von Neubeck M."/>
            <person name="Busse H.-J."/>
            <person name="Scherer S."/>
        </authorList>
    </citation>
    <scope>NUCLEOTIDE SEQUENCE [LARGE SCALE GENOMIC DNA]</scope>
    <source>
        <strain evidence="12 13">VG341</strain>
    </source>
</reference>
<dbReference type="EMBL" id="PPCV01000013">
    <property type="protein sequence ID" value="RXW31115.1"/>
    <property type="molecule type" value="Genomic_DNA"/>
</dbReference>
<dbReference type="PANTHER" id="PTHR24421">
    <property type="entry name" value="NITRATE/NITRITE SENSOR PROTEIN NARX-RELATED"/>
    <property type="match status" value="1"/>
</dbReference>
<feature type="transmembrane region" description="Helical" evidence="9">
    <location>
        <begin position="22"/>
        <end position="43"/>
    </location>
</feature>
<dbReference type="SUPFAM" id="SSF55874">
    <property type="entry name" value="ATPase domain of HSP90 chaperone/DNA topoisomerase II/histidine kinase"/>
    <property type="match status" value="1"/>
</dbReference>
<evidence type="ECO:0000313" key="13">
    <source>
        <dbReference type="Proteomes" id="UP000290624"/>
    </source>
</evidence>
<evidence type="ECO:0000256" key="4">
    <source>
        <dbReference type="ARBA" id="ARBA00022679"/>
    </source>
</evidence>
<dbReference type="Proteomes" id="UP000290624">
    <property type="component" value="Unassembled WGS sequence"/>
</dbReference>
<evidence type="ECO:0000256" key="8">
    <source>
        <dbReference type="ARBA" id="ARBA00023012"/>
    </source>
</evidence>
<evidence type="ECO:0000256" key="9">
    <source>
        <dbReference type="SAM" id="Phobius"/>
    </source>
</evidence>
<evidence type="ECO:0000256" key="5">
    <source>
        <dbReference type="ARBA" id="ARBA00022741"/>
    </source>
</evidence>
<protein>
    <recommendedName>
        <fullName evidence="2">histidine kinase</fullName>
        <ecNumber evidence="2">2.7.13.3</ecNumber>
    </recommendedName>
</protein>
<evidence type="ECO:0000259" key="10">
    <source>
        <dbReference type="Pfam" id="PF02518"/>
    </source>
</evidence>
<dbReference type="CDD" id="cd16917">
    <property type="entry name" value="HATPase_UhpB-NarQ-NarX-like"/>
    <property type="match status" value="1"/>
</dbReference>
<evidence type="ECO:0000256" key="7">
    <source>
        <dbReference type="ARBA" id="ARBA00022840"/>
    </source>
</evidence>
<dbReference type="InterPro" id="IPR036890">
    <property type="entry name" value="HATPase_C_sf"/>
</dbReference>
<dbReference type="InterPro" id="IPR050482">
    <property type="entry name" value="Sensor_HK_TwoCompSys"/>
</dbReference>
<dbReference type="OrthoDB" id="227596at2"/>
<dbReference type="AlphaFoldDB" id="A0A4Q2EH15"/>
<feature type="domain" description="Histidine kinase/HSP90-like ATPase" evidence="10">
    <location>
        <begin position="326"/>
        <end position="413"/>
    </location>
</feature>